<feature type="region of interest" description="Disordered" evidence="1">
    <location>
        <begin position="49"/>
        <end position="69"/>
    </location>
</feature>
<gene>
    <name evidence="2" type="ORF">NS226_15320</name>
</gene>
<evidence type="ECO:0000313" key="3">
    <source>
        <dbReference type="Proteomes" id="UP000078272"/>
    </source>
</evidence>
<accession>A0A175R701</accession>
<dbReference type="Proteomes" id="UP000078272">
    <property type="component" value="Unassembled WGS sequence"/>
</dbReference>
<dbReference type="AlphaFoldDB" id="A0A175R701"/>
<dbReference type="EMBL" id="LDPZ01000031">
    <property type="protein sequence ID" value="KTQ92659.1"/>
    <property type="molecule type" value="Genomic_DNA"/>
</dbReference>
<dbReference type="PATRIC" id="fig|401562.3.peg.2771"/>
<evidence type="ECO:0000313" key="2">
    <source>
        <dbReference type="EMBL" id="KTQ92659.1"/>
    </source>
</evidence>
<comment type="caution">
    <text evidence="2">The sequence shown here is derived from an EMBL/GenBank/DDBJ whole genome shotgun (WGS) entry which is preliminary data.</text>
</comment>
<organism evidence="2 3">
    <name type="scientific">Aureimonas ureilytica</name>
    <dbReference type="NCBI Taxonomy" id="401562"/>
    <lineage>
        <taxon>Bacteria</taxon>
        <taxon>Pseudomonadati</taxon>
        <taxon>Pseudomonadota</taxon>
        <taxon>Alphaproteobacteria</taxon>
        <taxon>Hyphomicrobiales</taxon>
        <taxon>Aurantimonadaceae</taxon>
        <taxon>Aureimonas</taxon>
    </lineage>
</organism>
<name>A0A175R701_9HYPH</name>
<protein>
    <submittedName>
        <fullName evidence="2">Uncharacterized protein</fullName>
    </submittedName>
</protein>
<evidence type="ECO:0000256" key="1">
    <source>
        <dbReference type="SAM" id="MobiDB-lite"/>
    </source>
</evidence>
<proteinExistence type="predicted"/>
<sequence>MVVRHLFESGLGHRAGISEHEIAALSEAAINATEAARLHRDAFYAAIEADQQPEAKPSPPEAARPSFREVEDAVVKCGTQIEIAASVAEAHLTDAGEVALDAVNKRVLLETVLQARDAVWKMQEEFEGALRADNEARRRAAA</sequence>
<reference evidence="2 3" key="1">
    <citation type="journal article" date="2016" name="Front. Microbiol.">
        <title>Genomic Resource of Rice Seed Associated Bacteria.</title>
        <authorList>
            <person name="Midha S."/>
            <person name="Bansal K."/>
            <person name="Sharma S."/>
            <person name="Kumar N."/>
            <person name="Patil P.P."/>
            <person name="Chaudhry V."/>
            <person name="Patil P.B."/>
        </authorList>
    </citation>
    <scope>NUCLEOTIDE SEQUENCE [LARGE SCALE GENOMIC DNA]</scope>
    <source>
        <strain evidence="2 3">NS226</strain>
    </source>
</reference>